<comment type="caution">
    <text evidence="1">The sequence shown here is derived from an EMBL/GenBank/DDBJ whole genome shotgun (WGS) entry which is preliminary data.</text>
</comment>
<organism evidence="1 2">
    <name type="scientific">Candidatus Vogelbacteria bacterium RIFOXYD1_FULL_44_32</name>
    <dbReference type="NCBI Taxonomy" id="1802438"/>
    <lineage>
        <taxon>Bacteria</taxon>
        <taxon>Candidatus Vogeliibacteriota</taxon>
    </lineage>
</organism>
<dbReference type="STRING" id="1802438.A2571_00645"/>
<sequence>MNPKTLKVTLYNILKWCSARLASLSKHRKSPSGLFLLLQGVKRLRLVGSSLNERALNVYKKEGYKIMDVVLEKEI</sequence>
<accession>A0A1G2QE67</accession>
<reference evidence="1 2" key="1">
    <citation type="journal article" date="2016" name="Nat. Commun.">
        <title>Thousands of microbial genomes shed light on interconnected biogeochemical processes in an aquifer system.</title>
        <authorList>
            <person name="Anantharaman K."/>
            <person name="Brown C.T."/>
            <person name="Hug L.A."/>
            <person name="Sharon I."/>
            <person name="Castelle C.J."/>
            <person name="Probst A.J."/>
            <person name="Thomas B.C."/>
            <person name="Singh A."/>
            <person name="Wilkins M.J."/>
            <person name="Karaoz U."/>
            <person name="Brodie E.L."/>
            <person name="Williams K.H."/>
            <person name="Hubbard S.S."/>
            <person name="Banfield J.F."/>
        </authorList>
    </citation>
    <scope>NUCLEOTIDE SEQUENCE [LARGE SCALE GENOMIC DNA]</scope>
</reference>
<gene>
    <name evidence="1" type="ORF">A2571_00645</name>
</gene>
<protein>
    <submittedName>
        <fullName evidence="1">Uncharacterized protein</fullName>
    </submittedName>
</protein>
<evidence type="ECO:0000313" key="1">
    <source>
        <dbReference type="EMBL" id="OHA58876.1"/>
    </source>
</evidence>
<dbReference type="EMBL" id="MHTJ01000002">
    <property type="protein sequence ID" value="OHA58876.1"/>
    <property type="molecule type" value="Genomic_DNA"/>
</dbReference>
<dbReference type="AlphaFoldDB" id="A0A1G2QE67"/>
<proteinExistence type="predicted"/>
<dbReference type="Proteomes" id="UP000177043">
    <property type="component" value="Unassembled WGS sequence"/>
</dbReference>
<name>A0A1G2QE67_9BACT</name>
<evidence type="ECO:0000313" key="2">
    <source>
        <dbReference type="Proteomes" id="UP000177043"/>
    </source>
</evidence>